<dbReference type="GO" id="GO:0006436">
    <property type="term" value="P:tryptophanyl-tRNA aminoacylation"/>
    <property type="evidence" value="ECO:0007669"/>
    <property type="project" value="UniProtKB-UniRule"/>
</dbReference>
<dbReference type="HAMAP" id="MF_00140_B">
    <property type="entry name" value="Trp_tRNA_synth_B"/>
    <property type="match status" value="1"/>
</dbReference>
<dbReference type="GO" id="GO:0005829">
    <property type="term" value="C:cytosol"/>
    <property type="evidence" value="ECO:0007669"/>
    <property type="project" value="TreeGrafter"/>
</dbReference>
<name>A0A4R3L987_9BACL</name>
<comment type="caution">
    <text evidence="10">The sequence shown here is derived from an EMBL/GenBank/DDBJ whole genome shotgun (WGS) entry which is preliminary data.</text>
</comment>
<proteinExistence type="inferred from homology"/>
<sequence length="325" mass="36952">MKRVFSGVQPTNFVHLGNYLGAIQQFVKLQDQADCYYCVVNLHAITIPRDPQELREKTLDLAAMYLAVGLDPKKATLFVQSQVRAHSEAGWLLQCLARIGELNRMIQYKEKSKGSDSVVAGLYTYPVLQAADILLYQADQVPVGEDQKQHIELTRELAERFNRDYGHVLTVPEALIQKEGAKIMGLDEPEKKMSKSADSHFNYITMLDEPKLIEKKLKRAVTDSENIVRYDPETKPGVSNLLVLYSRFADISICELERKYEGIGYGQLKKDVIEATIDHLTPIQQRYHEIRLSDELIRILQQGAEKANEVAEQTVRKMKDAMGIL</sequence>
<dbReference type="PANTHER" id="PTHR43766">
    <property type="entry name" value="TRYPTOPHAN--TRNA LIGASE, MITOCHONDRIAL"/>
    <property type="match status" value="1"/>
</dbReference>
<dbReference type="NCBIfam" id="TIGR00233">
    <property type="entry name" value="trpS"/>
    <property type="match status" value="1"/>
</dbReference>
<dbReference type="EC" id="6.1.1.2" evidence="8"/>
<dbReference type="InterPro" id="IPR002306">
    <property type="entry name" value="Trp-tRNA-ligase"/>
</dbReference>
<feature type="short sequence motif" description="'HIGH' region" evidence="8">
    <location>
        <begin position="10"/>
        <end position="18"/>
    </location>
</feature>
<dbReference type="Gene3D" id="3.40.50.620">
    <property type="entry name" value="HUPs"/>
    <property type="match status" value="1"/>
</dbReference>
<dbReference type="InterPro" id="IPR014729">
    <property type="entry name" value="Rossmann-like_a/b/a_fold"/>
</dbReference>
<evidence type="ECO:0000256" key="4">
    <source>
        <dbReference type="ARBA" id="ARBA00022840"/>
    </source>
</evidence>
<feature type="short sequence motif" description="'KMSKS' region" evidence="8">
    <location>
        <begin position="192"/>
        <end position="196"/>
    </location>
</feature>
<dbReference type="InterPro" id="IPR024109">
    <property type="entry name" value="Trp-tRNA-ligase_bac-type"/>
</dbReference>
<reference evidence="10 11" key="1">
    <citation type="submission" date="2019-03" db="EMBL/GenBank/DDBJ databases">
        <title>Genomic Encyclopedia of Type Strains, Phase IV (KMG-IV): sequencing the most valuable type-strain genomes for metagenomic binning, comparative biology and taxonomic classification.</title>
        <authorList>
            <person name="Goeker M."/>
        </authorList>
    </citation>
    <scope>NUCLEOTIDE SEQUENCE [LARGE SCALE GENOMIC DNA]</scope>
    <source>
        <strain evidence="10 11">DSM 45707</strain>
    </source>
</reference>
<dbReference type="InterPro" id="IPR002305">
    <property type="entry name" value="aa-tRNA-synth_Ic"/>
</dbReference>
<evidence type="ECO:0000313" key="11">
    <source>
        <dbReference type="Proteomes" id="UP000294937"/>
    </source>
</evidence>
<evidence type="ECO:0000256" key="3">
    <source>
        <dbReference type="ARBA" id="ARBA00022741"/>
    </source>
</evidence>
<accession>A0A4R3L987</accession>
<gene>
    <name evidence="8" type="primary">trpS</name>
    <name evidence="10" type="ORF">EDD58_103203</name>
</gene>
<dbReference type="OrthoDB" id="9801042at2"/>
<comment type="catalytic activity">
    <reaction evidence="7 8">
        <text>tRNA(Trp) + L-tryptophan + ATP = L-tryptophyl-tRNA(Trp) + AMP + diphosphate + H(+)</text>
        <dbReference type="Rhea" id="RHEA:24080"/>
        <dbReference type="Rhea" id="RHEA-COMP:9671"/>
        <dbReference type="Rhea" id="RHEA-COMP:9705"/>
        <dbReference type="ChEBI" id="CHEBI:15378"/>
        <dbReference type="ChEBI" id="CHEBI:30616"/>
        <dbReference type="ChEBI" id="CHEBI:33019"/>
        <dbReference type="ChEBI" id="CHEBI:57912"/>
        <dbReference type="ChEBI" id="CHEBI:78442"/>
        <dbReference type="ChEBI" id="CHEBI:78535"/>
        <dbReference type="ChEBI" id="CHEBI:456215"/>
        <dbReference type="EC" id="6.1.1.2"/>
    </reaction>
</comment>
<keyword evidence="2 8" id="KW-0436">Ligase</keyword>
<keyword evidence="11" id="KW-1185">Reference proteome</keyword>
<keyword evidence="3 8" id="KW-0547">Nucleotide-binding</keyword>
<evidence type="ECO:0000256" key="6">
    <source>
        <dbReference type="ARBA" id="ARBA00023146"/>
    </source>
</evidence>
<dbReference type="CDD" id="cd00806">
    <property type="entry name" value="TrpRS_core"/>
    <property type="match status" value="1"/>
</dbReference>
<dbReference type="AlphaFoldDB" id="A0A4R3L987"/>
<organism evidence="10 11">
    <name type="scientific">Hazenella coriacea</name>
    <dbReference type="NCBI Taxonomy" id="1179467"/>
    <lineage>
        <taxon>Bacteria</taxon>
        <taxon>Bacillati</taxon>
        <taxon>Bacillota</taxon>
        <taxon>Bacilli</taxon>
        <taxon>Bacillales</taxon>
        <taxon>Thermoactinomycetaceae</taxon>
        <taxon>Hazenella</taxon>
    </lineage>
</organism>
<evidence type="ECO:0000256" key="5">
    <source>
        <dbReference type="ARBA" id="ARBA00022917"/>
    </source>
</evidence>
<evidence type="ECO:0000256" key="8">
    <source>
        <dbReference type="HAMAP-Rule" id="MF_00140"/>
    </source>
</evidence>
<keyword evidence="6 8" id="KW-0030">Aminoacyl-tRNA synthetase</keyword>
<evidence type="ECO:0000256" key="1">
    <source>
        <dbReference type="ARBA" id="ARBA00005594"/>
    </source>
</evidence>
<dbReference type="FunFam" id="1.10.240.10:FF:000002">
    <property type="entry name" value="Tryptophan--tRNA ligase"/>
    <property type="match status" value="1"/>
</dbReference>
<comment type="subcellular location">
    <subcellularLocation>
        <location evidence="8">Cytoplasm</location>
    </subcellularLocation>
</comment>
<dbReference type="EMBL" id="SMAG01000003">
    <property type="protein sequence ID" value="TCS94784.1"/>
    <property type="molecule type" value="Genomic_DNA"/>
</dbReference>
<comment type="subunit">
    <text evidence="8">Homodimer.</text>
</comment>
<feature type="binding site" evidence="8">
    <location>
        <begin position="17"/>
        <end position="18"/>
    </location>
    <ligand>
        <name>ATP</name>
        <dbReference type="ChEBI" id="CHEBI:30616"/>
    </ligand>
</feature>
<dbReference type="InterPro" id="IPR001412">
    <property type="entry name" value="aa-tRNA-synth_I_CS"/>
</dbReference>
<feature type="binding site" evidence="8">
    <location>
        <begin position="9"/>
        <end position="11"/>
    </location>
    <ligand>
        <name>ATP</name>
        <dbReference type="ChEBI" id="CHEBI:30616"/>
    </ligand>
</feature>
<evidence type="ECO:0000313" key="10">
    <source>
        <dbReference type="EMBL" id="TCS94784.1"/>
    </source>
</evidence>
<dbReference type="SUPFAM" id="SSF52374">
    <property type="entry name" value="Nucleotidylyl transferase"/>
    <property type="match status" value="1"/>
</dbReference>
<evidence type="ECO:0000256" key="9">
    <source>
        <dbReference type="RuleBase" id="RU363036"/>
    </source>
</evidence>
<evidence type="ECO:0000256" key="2">
    <source>
        <dbReference type="ARBA" id="ARBA00022598"/>
    </source>
</evidence>
<dbReference type="Pfam" id="PF00579">
    <property type="entry name" value="tRNA-synt_1b"/>
    <property type="match status" value="1"/>
</dbReference>
<dbReference type="PANTHER" id="PTHR43766:SF1">
    <property type="entry name" value="TRYPTOPHAN--TRNA LIGASE, MITOCHONDRIAL"/>
    <property type="match status" value="1"/>
</dbReference>
<feature type="binding site" evidence="8">
    <location>
        <begin position="192"/>
        <end position="196"/>
    </location>
    <ligand>
        <name>ATP</name>
        <dbReference type="ChEBI" id="CHEBI:30616"/>
    </ligand>
</feature>
<protein>
    <recommendedName>
        <fullName evidence="8">Tryptophan--tRNA ligase</fullName>
        <ecNumber evidence="8">6.1.1.2</ecNumber>
    </recommendedName>
    <alternativeName>
        <fullName evidence="8">Tryptophanyl-tRNA synthetase</fullName>
        <shortName evidence="8">TrpRS</shortName>
    </alternativeName>
</protein>
<dbReference type="Proteomes" id="UP000294937">
    <property type="component" value="Unassembled WGS sequence"/>
</dbReference>
<dbReference type="InterPro" id="IPR050203">
    <property type="entry name" value="Trp-tRNA_synthetase"/>
</dbReference>
<keyword evidence="5 8" id="KW-0648">Protein biosynthesis</keyword>
<keyword evidence="8" id="KW-0963">Cytoplasm</keyword>
<evidence type="ECO:0000256" key="7">
    <source>
        <dbReference type="ARBA" id="ARBA00049929"/>
    </source>
</evidence>
<comment type="function">
    <text evidence="8">Catalyzes the attachment of tryptophan to tRNA(Trp).</text>
</comment>
<comment type="similarity">
    <text evidence="1 8 9">Belongs to the class-I aminoacyl-tRNA synthetase family.</text>
</comment>
<feature type="binding site" evidence="8">
    <location>
        <begin position="144"/>
        <end position="146"/>
    </location>
    <ligand>
        <name>ATP</name>
        <dbReference type="ChEBI" id="CHEBI:30616"/>
    </ligand>
</feature>
<keyword evidence="4 8" id="KW-0067">ATP-binding</keyword>
<feature type="binding site" evidence="8">
    <location>
        <position position="132"/>
    </location>
    <ligand>
        <name>L-tryptophan</name>
        <dbReference type="ChEBI" id="CHEBI:57912"/>
    </ligand>
</feature>
<feature type="binding site" evidence="8">
    <location>
        <position position="183"/>
    </location>
    <ligand>
        <name>ATP</name>
        <dbReference type="ChEBI" id="CHEBI:30616"/>
    </ligand>
</feature>
<dbReference type="GO" id="GO:0004830">
    <property type="term" value="F:tryptophan-tRNA ligase activity"/>
    <property type="evidence" value="ECO:0007669"/>
    <property type="project" value="UniProtKB-UniRule"/>
</dbReference>
<dbReference type="GO" id="GO:0005524">
    <property type="term" value="F:ATP binding"/>
    <property type="evidence" value="ECO:0007669"/>
    <property type="project" value="UniProtKB-UniRule"/>
</dbReference>
<dbReference type="PROSITE" id="PS00178">
    <property type="entry name" value="AA_TRNA_LIGASE_I"/>
    <property type="match status" value="1"/>
</dbReference>
<dbReference type="Gene3D" id="1.10.240.10">
    <property type="entry name" value="Tyrosyl-Transfer RNA Synthetase"/>
    <property type="match status" value="1"/>
</dbReference>
<dbReference type="PRINTS" id="PR01039">
    <property type="entry name" value="TRNASYNTHTRP"/>
</dbReference>